<dbReference type="Proteomes" id="UP001187192">
    <property type="component" value="Unassembled WGS sequence"/>
</dbReference>
<sequence length="234" mass="26829">MMAKKLALNEKNKNGPRWFRWQNVHNPIGTSFDPCLKAMRYVKFTVHPTLNPSSKERQQEYYLRMDRREDYRDDVIDGLTKLIKGDVIMCSAVDSDERNDELKSSHISRDPATISRSFPTRSAHEQMIRASIPVVWQRQHPMPTSPTFLDPIITSRSFSTIPTHEQIQASTPRDGQTHGPTPTFSTPVGPQTHDAMPTASTPSLKSLMHYIDRRIGEHETYMKLMLTNHEAAIM</sequence>
<feature type="region of interest" description="Disordered" evidence="1">
    <location>
        <begin position="164"/>
        <end position="201"/>
    </location>
</feature>
<evidence type="ECO:0000313" key="3">
    <source>
        <dbReference type="Proteomes" id="UP001187192"/>
    </source>
</evidence>
<feature type="compositionally biased region" description="Polar residues" evidence="1">
    <location>
        <begin position="164"/>
        <end position="189"/>
    </location>
</feature>
<dbReference type="AlphaFoldDB" id="A0AA88DSJ5"/>
<proteinExistence type="predicted"/>
<dbReference type="EMBL" id="BTGU01000098">
    <property type="protein sequence ID" value="GMN60361.1"/>
    <property type="molecule type" value="Genomic_DNA"/>
</dbReference>
<comment type="caution">
    <text evidence="2">The sequence shown here is derived from an EMBL/GenBank/DDBJ whole genome shotgun (WGS) entry which is preliminary data.</text>
</comment>
<accession>A0AA88DSJ5</accession>
<evidence type="ECO:0000256" key="1">
    <source>
        <dbReference type="SAM" id="MobiDB-lite"/>
    </source>
</evidence>
<protein>
    <submittedName>
        <fullName evidence="2">Uncharacterized protein</fullName>
    </submittedName>
</protein>
<name>A0AA88DSJ5_FICCA</name>
<evidence type="ECO:0000313" key="2">
    <source>
        <dbReference type="EMBL" id="GMN60361.1"/>
    </source>
</evidence>
<keyword evidence="3" id="KW-1185">Reference proteome</keyword>
<reference evidence="2" key="1">
    <citation type="submission" date="2023-07" db="EMBL/GenBank/DDBJ databases">
        <title>draft genome sequence of fig (Ficus carica).</title>
        <authorList>
            <person name="Takahashi T."/>
            <person name="Nishimura K."/>
        </authorList>
    </citation>
    <scope>NUCLEOTIDE SEQUENCE</scope>
</reference>
<organism evidence="2 3">
    <name type="scientific">Ficus carica</name>
    <name type="common">Common fig</name>
    <dbReference type="NCBI Taxonomy" id="3494"/>
    <lineage>
        <taxon>Eukaryota</taxon>
        <taxon>Viridiplantae</taxon>
        <taxon>Streptophyta</taxon>
        <taxon>Embryophyta</taxon>
        <taxon>Tracheophyta</taxon>
        <taxon>Spermatophyta</taxon>
        <taxon>Magnoliopsida</taxon>
        <taxon>eudicotyledons</taxon>
        <taxon>Gunneridae</taxon>
        <taxon>Pentapetalae</taxon>
        <taxon>rosids</taxon>
        <taxon>fabids</taxon>
        <taxon>Rosales</taxon>
        <taxon>Moraceae</taxon>
        <taxon>Ficeae</taxon>
        <taxon>Ficus</taxon>
    </lineage>
</organism>
<gene>
    <name evidence="2" type="ORF">TIFTF001_029459</name>
</gene>